<evidence type="ECO:0000256" key="1">
    <source>
        <dbReference type="ARBA" id="ARBA00006190"/>
    </source>
</evidence>
<name>A0A8J6HX39_TENMO</name>
<protein>
    <recommendedName>
        <fullName evidence="6">Charged multivesicular body protein 1b</fullName>
    </recommendedName>
</protein>
<dbReference type="InterPro" id="IPR005024">
    <property type="entry name" value="Snf7_fam"/>
</dbReference>
<dbReference type="Pfam" id="PF03357">
    <property type="entry name" value="Snf7"/>
    <property type="match status" value="1"/>
</dbReference>
<dbReference type="PANTHER" id="PTHR10476">
    <property type="entry name" value="CHARGED MULTIVESICULAR BODY PROTEIN"/>
    <property type="match status" value="1"/>
</dbReference>
<organism evidence="4 5">
    <name type="scientific">Tenebrio molitor</name>
    <name type="common">Yellow mealworm beetle</name>
    <dbReference type="NCBI Taxonomy" id="7067"/>
    <lineage>
        <taxon>Eukaryota</taxon>
        <taxon>Metazoa</taxon>
        <taxon>Ecdysozoa</taxon>
        <taxon>Arthropoda</taxon>
        <taxon>Hexapoda</taxon>
        <taxon>Insecta</taxon>
        <taxon>Pterygota</taxon>
        <taxon>Neoptera</taxon>
        <taxon>Endopterygota</taxon>
        <taxon>Coleoptera</taxon>
        <taxon>Polyphaga</taxon>
        <taxon>Cucujiformia</taxon>
        <taxon>Tenebrionidae</taxon>
        <taxon>Tenebrio</taxon>
    </lineage>
</organism>
<evidence type="ECO:0000256" key="2">
    <source>
        <dbReference type="SAM" id="MobiDB-lite"/>
    </source>
</evidence>
<dbReference type="EMBL" id="JABDTM020003030">
    <property type="protein sequence ID" value="KAH0822300.1"/>
    <property type="molecule type" value="Genomic_DNA"/>
</dbReference>
<dbReference type="EMBL" id="JABDTM020004765">
    <property type="protein sequence ID" value="KAH0822024.1"/>
    <property type="molecule type" value="Genomic_DNA"/>
</dbReference>
<proteinExistence type="inferred from homology"/>
<dbReference type="Gene3D" id="6.10.250.440">
    <property type="match status" value="1"/>
</dbReference>
<accession>A0A8J6HX39</accession>
<evidence type="ECO:0000313" key="3">
    <source>
        <dbReference type="EMBL" id="KAH0822024.1"/>
    </source>
</evidence>
<feature type="region of interest" description="Disordered" evidence="2">
    <location>
        <begin position="88"/>
        <end position="118"/>
    </location>
</feature>
<sequence length="118" mass="13013">MTRKVTNNMAGVVKAMDAAMKSMNLEKISTVMDKFEQQFEDLGVQTDVLENTMSQTTTTLIPQNEVDSLLHEVADEAGLELNLELPTGVEGSTIGTPSEVSQEQDELTQRLARLRQAE</sequence>
<dbReference type="AlphaFoldDB" id="A0A8J6HX39"/>
<comment type="caution">
    <text evidence="4">The sequence shown here is derived from an EMBL/GenBank/DDBJ whole genome shotgun (WGS) entry which is preliminary data.</text>
</comment>
<evidence type="ECO:0000313" key="5">
    <source>
        <dbReference type="Proteomes" id="UP000719412"/>
    </source>
</evidence>
<evidence type="ECO:0000313" key="4">
    <source>
        <dbReference type="EMBL" id="KAH0822300.1"/>
    </source>
</evidence>
<reference evidence="4" key="1">
    <citation type="journal article" date="2020" name="J Insects Food Feed">
        <title>The yellow mealworm (Tenebrio molitor) genome: a resource for the emerging insects as food and feed industry.</title>
        <authorList>
            <person name="Eriksson T."/>
            <person name="Andere A."/>
            <person name="Kelstrup H."/>
            <person name="Emery V."/>
            <person name="Picard C."/>
        </authorList>
    </citation>
    <scope>NUCLEOTIDE SEQUENCE</scope>
    <source>
        <strain evidence="4">Stoneville</strain>
        <tissue evidence="4">Whole head</tissue>
    </source>
</reference>
<keyword evidence="5" id="KW-1185">Reference proteome</keyword>
<dbReference type="GO" id="GO:0007034">
    <property type="term" value="P:vacuolar transport"/>
    <property type="evidence" value="ECO:0007669"/>
    <property type="project" value="InterPro"/>
</dbReference>
<dbReference type="Proteomes" id="UP000719412">
    <property type="component" value="Unassembled WGS sequence"/>
</dbReference>
<reference evidence="4" key="2">
    <citation type="submission" date="2021-08" db="EMBL/GenBank/DDBJ databases">
        <authorList>
            <person name="Eriksson T."/>
        </authorList>
    </citation>
    <scope>NUCLEOTIDE SEQUENCE</scope>
    <source>
        <strain evidence="4">Stoneville</strain>
        <tissue evidence="4">Whole head</tissue>
    </source>
</reference>
<comment type="similarity">
    <text evidence="1">Belongs to the SNF7 family.</text>
</comment>
<gene>
    <name evidence="4" type="ORF">GEV33_000491</name>
    <name evidence="3" type="ORF">GEV33_000767</name>
</gene>
<evidence type="ECO:0008006" key="6">
    <source>
        <dbReference type="Google" id="ProtNLM"/>
    </source>
</evidence>